<keyword evidence="3" id="KW-1185">Reference proteome</keyword>
<reference evidence="2" key="1">
    <citation type="journal article" date="2020" name="Stud. Mycol.">
        <title>101 Dothideomycetes genomes: a test case for predicting lifestyles and emergence of pathogens.</title>
        <authorList>
            <person name="Haridas S."/>
            <person name="Albert R."/>
            <person name="Binder M."/>
            <person name="Bloem J."/>
            <person name="Labutti K."/>
            <person name="Salamov A."/>
            <person name="Andreopoulos B."/>
            <person name="Baker S."/>
            <person name="Barry K."/>
            <person name="Bills G."/>
            <person name="Bluhm B."/>
            <person name="Cannon C."/>
            <person name="Castanera R."/>
            <person name="Culley D."/>
            <person name="Daum C."/>
            <person name="Ezra D."/>
            <person name="Gonzalez J."/>
            <person name="Henrissat B."/>
            <person name="Kuo A."/>
            <person name="Liang C."/>
            <person name="Lipzen A."/>
            <person name="Lutzoni F."/>
            <person name="Magnuson J."/>
            <person name="Mondo S."/>
            <person name="Nolan M."/>
            <person name="Ohm R."/>
            <person name="Pangilinan J."/>
            <person name="Park H.-J."/>
            <person name="Ramirez L."/>
            <person name="Alfaro M."/>
            <person name="Sun H."/>
            <person name="Tritt A."/>
            <person name="Yoshinaga Y."/>
            <person name="Zwiers L.-H."/>
            <person name="Turgeon B."/>
            <person name="Goodwin S."/>
            <person name="Spatafora J."/>
            <person name="Crous P."/>
            <person name="Grigoriev I."/>
        </authorList>
    </citation>
    <scope>NUCLEOTIDE SEQUENCE</scope>
    <source>
        <strain evidence="2">CBS 207.26</strain>
    </source>
</reference>
<name>A0A6A6DKG5_9PEZI</name>
<gene>
    <name evidence="2" type="ORF">K469DRAFT_754190</name>
</gene>
<feature type="compositionally biased region" description="Pro residues" evidence="1">
    <location>
        <begin position="973"/>
        <end position="990"/>
    </location>
</feature>
<feature type="region of interest" description="Disordered" evidence="1">
    <location>
        <begin position="1"/>
        <end position="30"/>
    </location>
</feature>
<evidence type="ECO:0000256" key="1">
    <source>
        <dbReference type="SAM" id="MobiDB-lite"/>
    </source>
</evidence>
<proteinExistence type="predicted"/>
<feature type="region of interest" description="Disordered" evidence="1">
    <location>
        <begin position="966"/>
        <end position="1004"/>
    </location>
</feature>
<organism evidence="2 3">
    <name type="scientific">Zopfia rhizophila CBS 207.26</name>
    <dbReference type="NCBI Taxonomy" id="1314779"/>
    <lineage>
        <taxon>Eukaryota</taxon>
        <taxon>Fungi</taxon>
        <taxon>Dikarya</taxon>
        <taxon>Ascomycota</taxon>
        <taxon>Pezizomycotina</taxon>
        <taxon>Dothideomycetes</taxon>
        <taxon>Dothideomycetes incertae sedis</taxon>
        <taxon>Zopfiaceae</taxon>
        <taxon>Zopfia</taxon>
    </lineage>
</organism>
<feature type="region of interest" description="Disordered" evidence="1">
    <location>
        <begin position="146"/>
        <end position="183"/>
    </location>
</feature>
<dbReference type="OrthoDB" id="3029913at2759"/>
<feature type="compositionally biased region" description="Polar residues" evidence="1">
    <location>
        <begin position="1"/>
        <end position="10"/>
    </location>
</feature>
<dbReference type="AlphaFoldDB" id="A0A6A6DKG5"/>
<sequence>MGVQDQTRGNPSGPRFLTEHNLEKRVDAGDEAEEKFRPKIAKGFMQLFSYYKPGLTAGTYGIIAEQIIKSKNGSNKQELRILNRKATTPLAPPQPAQKQVFEVMAPQFSLDPKLVNSFYPPEGHQDEGRILPHIVLNDPHFPWERDADSAFAGGKDDPLEKARLRDPDRNASGKPIDEHGNELREEDREKMVYRSMIPWVRLLVFDVDELKLSSAKEAHDLGVPDFADINGPKADIKRQPANGAFPMMSKDYFAINSGNRLPIYVSDPAGLEEVTKGRRSKEATQVIYPSKDLFYQLCKDVESNKYLAHVRNVNTIGCPDAGVEEDGLFSIVISARTGAFRDPKPRTQIVHLISLESVHSTLNSGFQNWDTRPPAGKAGRIALVSLFSWTYTALPPNPINFIDTMMAIVGNDEYVGNPDIEAEKDQEPKLQKEKRGNMQMLRPSDDMIRALSDEQNPNTNTQSKLLASRLRHGYTISRWRCETGEVTAAFARGPLVPIKTPAVPSPDWPTGSTTSRNYQILDKTTGIMDLSYSSAWTLGKTLAISDTSFSSALMRFRSQIHNGASSIARAKINGLLLRSDALKNLLNSLKGIQFRLGDHVEPPRRVIPMANRTLDTALDNPDIADAMSIAVKDTVTKASLAGTEIYNEFNKIGENNSDWATILKWITDRLYLGDIPAHILFPDPTFIPEESIRFFYIDDTWMDCLIDGALSVGNHVEQDDDMIKTAIKQLYNSYLSTTVPNTRIKPQIPHYGFVLRSQIVKTMPDLRITVNWNNKGSTPVDQRASVCQWTRPDDHTLLCLLDRPPEELAQYDSLHPDNSGIVLSQPPHQQRFSFGHTYNLGKDKFEFTLRHLYTGDKIKEGEWKAWKFQGPEQDRPDVKAAQLIDPDFRVLNVGELAKTINQGIQQQPGTDPDNSAWGYVDYIPNSAELALELNDPAYYFAIYPHVNHHSNNTTQRVRQLWAAKLEPRNPDRPSTPPPVRSDPIGPPVQPPLAEGSTPIIPVRPDVPGSRGKVIVVDHPVMPADRDTGNVPLNMMPKKCFTINVFADYRGLRQRDDGAYEAGDYIPTQSKYLIDIIFSVRKGINRTDPRNNQMLREIVIHIPNTPDPSEATKTDALITKDWKGRARLLSNQRFVTLVNRTPQYLEIRIIPRSSEINPVINMNDDKTKEISFVLTEVNVPKTIVKKFFTIKGERQNQEFGFARIDMWERYQIDPDGLQVVSIIDPRKDFIIKKDVEE</sequence>
<dbReference type="EMBL" id="ML994671">
    <property type="protein sequence ID" value="KAF2178912.1"/>
    <property type="molecule type" value="Genomic_DNA"/>
</dbReference>
<protein>
    <submittedName>
        <fullName evidence="2">Uncharacterized protein</fullName>
    </submittedName>
</protein>
<feature type="compositionally biased region" description="Basic and acidic residues" evidence="1">
    <location>
        <begin position="17"/>
        <end position="28"/>
    </location>
</feature>
<evidence type="ECO:0000313" key="2">
    <source>
        <dbReference type="EMBL" id="KAF2178912.1"/>
    </source>
</evidence>
<accession>A0A6A6DKG5</accession>
<evidence type="ECO:0000313" key="3">
    <source>
        <dbReference type="Proteomes" id="UP000800200"/>
    </source>
</evidence>
<dbReference type="Proteomes" id="UP000800200">
    <property type="component" value="Unassembled WGS sequence"/>
</dbReference>